<keyword evidence="10" id="KW-1185">Reference proteome</keyword>
<evidence type="ECO:0000259" key="8">
    <source>
        <dbReference type="PROSITE" id="PS50059"/>
    </source>
</evidence>
<evidence type="ECO:0000256" key="3">
    <source>
        <dbReference type="ARBA" id="ARBA00013194"/>
    </source>
</evidence>
<protein>
    <recommendedName>
        <fullName evidence="3 6">peptidylprolyl isomerase</fullName>
        <ecNumber evidence="3 6">5.2.1.8</ecNumber>
    </recommendedName>
</protein>
<comment type="similarity">
    <text evidence="2">Belongs to the FKBP-type PPIase family.</text>
</comment>
<dbReference type="SUPFAM" id="SSF54534">
    <property type="entry name" value="FKBP-like"/>
    <property type="match status" value="1"/>
</dbReference>
<dbReference type="PROSITE" id="PS51257">
    <property type="entry name" value="PROKAR_LIPOPROTEIN"/>
    <property type="match status" value="1"/>
</dbReference>
<dbReference type="Pfam" id="PF00254">
    <property type="entry name" value="FKBP_C"/>
    <property type="match status" value="1"/>
</dbReference>
<feature type="signal peptide" evidence="7">
    <location>
        <begin position="1"/>
        <end position="22"/>
    </location>
</feature>
<dbReference type="InterPro" id="IPR001179">
    <property type="entry name" value="PPIase_FKBP_dom"/>
</dbReference>
<comment type="caution">
    <text evidence="9">The sequence shown here is derived from an EMBL/GenBank/DDBJ whole genome shotgun (WGS) entry which is preliminary data.</text>
</comment>
<name>A0A7Y9JPA9_9MICO</name>
<feature type="chain" id="PRO_5039445668" description="peptidylprolyl isomerase" evidence="7">
    <location>
        <begin position="23"/>
        <end position="326"/>
    </location>
</feature>
<evidence type="ECO:0000256" key="1">
    <source>
        <dbReference type="ARBA" id="ARBA00000971"/>
    </source>
</evidence>
<keyword evidence="7" id="KW-0732">Signal</keyword>
<gene>
    <name evidence="9" type="ORF">BKA02_002473</name>
</gene>
<evidence type="ECO:0000313" key="9">
    <source>
        <dbReference type="EMBL" id="NYD55418.1"/>
    </source>
</evidence>
<dbReference type="RefSeq" id="WP_179434477.1">
    <property type="nucleotide sequence ID" value="NZ_BAABLC010000004.1"/>
</dbReference>
<proteinExistence type="inferred from homology"/>
<accession>A0A7Y9JPA9</accession>
<dbReference type="AlphaFoldDB" id="A0A7Y9JPA9"/>
<evidence type="ECO:0000256" key="2">
    <source>
        <dbReference type="ARBA" id="ARBA00006577"/>
    </source>
</evidence>
<reference evidence="9 10" key="1">
    <citation type="submission" date="2020-07" db="EMBL/GenBank/DDBJ databases">
        <title>Sequencing the genomes of 1000 actinobacteria strains.</title>
        <authorList>
            <person name="Klenk H.-P."/>
        </authorList>
    </citation>
    <scope>NUCLEOTIDE SEQUENCE [LARGE SCALE GENOMIC DNA]</scope>
    <source>
        <strain evidence="9 10">DSM 22185</strain>
    </source>
</reference>
<organism evidence="9 10">
    <name type="scientific">Microbacterium pseudoresistens</name>
    <dbReference type="NCBI Taxonomy" id="640634"/>
    <lineage>
        <taxon>Bacteria</taxon>
        <taxon>Bacillati</taxon>
        <taxon>Actinomycetota</taxon>
        <taxon>Actinomycetes</taxon>
        <taxon>Micrococcales</taxon>
        <taxon>Microbacteriaceae</taxon>
        <taxon>Microbacterium</taxon>
    </lineage>
</organism>
<dbReference type="InterPro" id="IPR046357">
    <property type="entry name" value="PPIase_dom_sf"/>
</dbReference>
<dbReference type="Proteomes" id="UP000552045">
    <property type="component" value="Unassembled WGS sequence"/>
</dbReference>
<evidence type="ECO:0000256" key="4">
    <source>
        <dbReference type="ARBA" id="ARBA00023110"/>
    </source>
</evidence>
<keyword evidence="4 6" id="KW-0697">Rotamase</keyword>
<dbReference type="PROSITE" id="PS50059">
    <property type="entry name" value="FKBP_PPIASE"/>
    <property type="match status" value="1"/>
</dbReference>
<keyword evidence="5 6" id="KW-0413">Isomerase</keyword>
<evidence type="ECO:0000256" key="6">
    <source>
        <dbReference type="PROSITE-ProRule" id="PRU00277"/>
    </source>
</evidence>
<comment type="catalytic activity">
    <reaction evidence="1 6">
        <text>[protein]-peptidylproline (omega=180) = [protein]-peptidylproline (omega=0)</text>
        <dbReference type="Rhea" id="RHEA:16237"/>
        <dbReference type="Rhea" id="RHEA-COMP:10747"/>
        <dbReference type="Rhea" id="RHEA-COMP:10748"/>
        <dbReference type="ChEBI" id="CHEBI:83833"/>
        <dbReference type="ChEBI" id="CHEBI:83834"/>
        <dbReference type="EC" id="5.2.1.8"/>
    </reaction>
</comment>
<dbReference type="PANTHER" id="PTHR43811:SF19">
    <property type="entry name" value="39 KDA FK506-BINDING NUCLEAR PROTEIN"/>
    <property type="match status" value="1"/>
</dbReference>
<dbReference type="EMBL" id="JACCBH010000001">
    <property type="protein sequence ID" value="NYD55418.1"/>
    <property type="molecule type" value="Genomic_DNA"/>
</dbReference>
<evidence type="ECO:0000256" key="7">
    <source>
        <dbReference type="SAM" id="SignalP"/>
    </source>
</evidence>
<dbReference type="Gene3D" id="3.10.50.40">
    <property type="match status" value="1"/>
</dbReference>
<evidence type="ECO:0000313" key="10">
    <source>
        <dbReference type="Proteomes" id="UP000552045"/>
    </source>
</evidence>
<dbReference type="PANTHER" id="PTHR43811">
    <property type="entry name" value="FKBP-TYPE PEPTIDYL-PROLYL CIS-TRANS ISOMERASE FKPA"/>
    <property type="match status" value="1"/>
</dbReference>
<feature type="domain" description="PPIase FKBP-type" evidence="8">
    <location>
        <begin position="231"/>
        <end position="316"/>
    </location>
</feature>
<dbReference type="EC" id="5.2.1.8" evidence="3 6"/>
<dbReference type="GO" id="GO:0003755">
    <property type="term" value="F:peptidyl-prolyl cis-trans isomerase activity"/>
    <property type="evidence" value="ECO:0007669"/>
    <property type="project" value="UniProtKB-KW"/>
</dbReference>
<evidence type="ECO:0000256" key="5">
    <source>
        <dbReference type="ARBA" id="ARBA00023235"/>
    </source>
</evidence>
<sequence>MRRSTAAVTSLALAAVVLTGCAGGPSFDGEDCAGAFTGDLTKLATVTGDLGSEPDVTLRTPIHQSTETVEERIVGHGQRLTTGDQIAAVDVVLYNGTSGDKVVATEFDGDLSRLSNIDSWNSQVPAVASALHCASEGSRLVAAFPGTDLGEQGMTGLGVAKDDSVVAVIDVLKVYLPHAEGTEQYNDALGLPTVVRAPDGQPGIIVPDAKAPTDLVVQTLIKGDGEKVTGEEPIRVHYTGVTWDERTVFDTTWGSNPAKFDLTQVIEGFAKGLTGQTVGSQVLLVIPPELGYGDQAQGSIPANSTLVFVVDILGVDPAGTASSTGQ</sequence>